<dbReference type="OrthoDB" id="649277at2759"/>
<dbReference type="Proteomes" id="UP000447434">
    <property type="component" value="Chromosome 1"/>
</dbReference>
<feature type="region of interest" description="Disordered" evidence="1">
    <location>
        <begin position="212"/>
        <end position="233"/>
    </location>
</feature>
<sequence length="490" mass="54300">MPNDITHACHEGVRVDAQVMHGYQSVFMSHWTHTARNRLLNGCEVKEIKEDSDAKKRDGGSEVAKDGSVHTGATGEADKGTRVTYSNEVDPGKSKKTSLYPKSFSIFRKKTNGIFSMKRECDGVPHGKDGKFEIEASSGDDKISLYRTRSHLLSTSAHAPPRTETLVRRYQLLSKDISSFPPLMNSQYDVEQNNLAVSSSLWNAFVKPASDKVTNGHDKGKTSMPPSTPGQHEIYQSSYKCSEDSQNSPTSQVVITSVGEDNKRKLAYVALPDINQEPHEVLTLASTLVDRETSTSRTHSLYVEYLLSRADEHARSKSGNSSLGPDPSCRWVKRLKLCPPSSVHGTKNATIEETSSHEKANNIFSKMKGNKTSLEPKVAYHAGVQMVPDLCATVLTSGKSSPTKENKTAEIMRSHPWIRRWSCNHDVSPHKRHGLAELRKPKSSNTPEKFQKKQFPSIAAMAMMGKAMNCLNPSELMKKGPVVVWNMKGF</sequence>
<dbReference type="PANTHER" id="PTHR36062:SF1">
    <property type="entry name" value="OS01G0687300 PROTEIN"/>
    <property type="match status" value="1"/>
</dbReference>
<dbReference type="GO" id="GO:0010099">
    <property type="term" value="P:regulation of photomorphogenesis"/>
    <property type="evidence" value="ECO:0007669"/>
    <property type="project" value="InterPro"/>
</dbReference>
<gene>
    <name evidence="2" type="ORF">Lalb_Chr01g0002461</name>
</gene>
<feature type="region of interest" description="Disordered" evidence="1">
    <location>
        <begin position="431"/>
        <end position="451"/>
    </location>
</feature>
<protein>
    <submittedName>
        <fullName evidence="2">Uncharacterized protein</fullName>
    </submittedName>
</protein>
<evidence type="ECO:0000313" key="3">
    <source>
        <dbReference type="Proteomes" id="UP000447434"/>
    </source>
</evidence>
<dbReference type="PANTHER" id="PTHR36062">
    <property type="entry name" value="OS01G0687300 PROTEIN"/>
    <property type="match status" value="1"/>
</dbReference>
<feature type="compositionally biased region" description="Basic and acidic residues" evidence="1">
    <location>
        <begin position="50"/>
        <end position="68"/>
    </location>
</feature>
<name>A0A6A4R4X7_LUPAL</name>
<evidence type="ECO:0000256" key="1">
    <source>
        <dbReference type="SAM" id="MobiDB-lite"/>
    </source>
</evidence>
<dbReference type="InterPro" id="IPR037476">
    <property type="entry name" value="PCH1"/>
</dbReference>
<reference evidence="3" key="1">
    <citation type="journal article" date="2020" name="Nat. Commun.">
        <title>Genome sequence of the cluster root forming white lupin.</title>
        <authorList>
            <person name="Hufnagel B."/>
            <person name="Marques A."/>
            <person name="Soriano A."/>
            <person name="Marques L."/>
            <person name="Divol F."/>
            <person name="Doumas P."/>
            <person name="Sallet E."/>
            <person name="Mancinotti D."/>
            <person name="Carrere S."/>
            <person name="Marande W."/>
            <person name="Arribat S."/>
            <person name="Keller J."/>
            <person name="Huneau C."/>
            <person name="Blein T."/>
            <person name="Aime D."/>
            <person name="Laguerre M."/>
            <person name="Taylor J."/>
            <person name="Schubert V."/>
            <person name="Nelson M."/>
            <person name="Geu-Flores F."/>
            <person name="Crespi M."/>
            <person name="Gallardo-Guerrero K."/>
            <person name="Delaux P.-M."/>
            <person name="Salse J."/>
            <person name="Berges H."/>
            <person name="Guyot R."/>
            <person name="Gouzy J."/>
            <person name="Peret B."/>
        </authorList>
    </citation>
    <scope>NUCLEOTIDE SEQUENCE [LARGE SCALE GENOMIC DNA]</scope>
    <source>
        <strain evidence="3">cv. Amiga</strain>
    </source>
</reference>
<accession>A0A6A4R4X7</accession>
<dbReference type="AlphaFoldDB" id="A0A6A4R4X7"/>
<dbReference type="EMBL" id="WOCE01000001">
    <property type="protein sequence ID" value="KAE9620376.1"/>
    <property type="molecule type" value="Genomic_DNA"/>
</dbReference>
<evidence type="ECO:0000313" key="2">
    <source>
        <dbReference type="EMBL" id="KAE9620376.1"/>
    </source>
</evidence>
<organism evidence="2 3">
    <name type="scientific">Lupinus albus</name>
    <name type="common">White lupine</name>
    <name type="synonym">Lupinus termis</name>
    <dbReference type="NCBI Taxonomy" id="3870"/>
    <lineage>
        <taxon>Eukaryota</taxon>
        <taxon>Viridiplantae</taxon>
        <taxon>Streptophyta</taxon>
        <taxon>Embryophyta</taxon>
        <taxon>Tracheophyta</taxon>
        <taxon>Spermatophyta</taxon>
        <taxon>Magnoliopsida</taxon>
        <taxon>eudicotyledons</taxon>
        <taxon>Gunneridae</taxon>
        <taxon>Pentapetalae</taxon>
        <taxon>rosids</taxon>
        <taxon>fabids</taxon>
        <taxon>Fabales</taxon>
        <taxon>Fabaceae</taxon>
        <taxon>Papilionoideae</taxon>
        <taxon>50 kb inversion clade</taxon>
        <taxon>genistoids sensu lato</taxon>
        <taxon>core genistoids</taxon>
        <taxon>Genisteae</taxon>
        <taxon>Lupinus</taxon>
    </lineage>
</organism>
<feature type="region of interest" description="Disordered" evidence="1">
    <location>
        <begin position="50"/>
        <end position="96"/>
    </location>
</feature>
<comment type="caution">
    <text evidence="2">The sequence shown here is derived from an EMBL/GenBank/DDBJ whole genome shotgun (WGS) entry which is preliminary data.</text>
</comment>
<proteinExistence type="predicted"/>
<keyword evidence="3" id="KW-1185">Reference proteome</keyword>